<dbReference type="PANTHER" id="PTHR43806:SF66">
    <property type="entry name" value="SERIN ENDOPEPTIDASE"/>
    <property type="match status" value="1"/>
</dbReference>
<keyword evidence="3 9" id="KW-0732">Signal</keyword>
<comment type="caution">
    <text evidence="12">The sequence shown here is derived from an EMBL/GenBank/DDBJ whole genome shotgun (WGS) entry which is preliminary data.</text>
</comment>
<feature type="chain" id="PRO_5045399302" description="Peptidase S8/S53 domain-containing protein" evidence="9">
    <location>
        <begin position="29"/>
        <end position="1046"/>
    </location>
</feature>
<dbReference type="PROSITE" id="PS51892">
    <property type="entry name" value="SUBTILASE"/>
    <property type="match status" value="1"/>
</dbReference>
<keyword evidence="2 6" id="KW-0645">Protease</keyword>
<dbReference type="PANTHER" id="PTHR43806">
    <property type="entry name" value="PEPTIDASE S8"/>
    <property type="match status" value="1"/>
</dbReference>
<evidence type="ECO:0000256" key="4">
    <source>
        <dbReference type="ARBA" id="ARBA00022801"/>
    </source>
</evidence>
<evidence type="ECO:0000256" key="5">
    <source>
        <dbReference type="ARBA" id="ARBA00022825"/>
    </source>
</evidence>
<evidence type="ECO:0000256" key="2">
    <source>
        <dbReference type="ARBA" id="ARBA00022670"/>
    </source>
</evidence>
<dbReference type="Gene3D" id="3.50.30.30">
    <property type="match status" value="1"/>
</dbReference>
<dbReference type="InterPro" id="IPR000209">
    <property type="entry name" value="Peptidase_S8/S53_dom"/>
</dbReference>
<feature type="domain" description="Peptidase S8/S53" evidence="10">
    <location>
        <begin position="171"/>
        <end position="600"/>
    </location>
</feature>
<dbReference type="RefSeq" id="WP_345579353.1">
    <property type="nucleotide sequence ID" value="NZ_BAABLV010000013.1"/>
</dbReference>
<dbReference type="Proteomes" id="UP001501521">
    <property type="component" value="Unassembled WGS sequence"/>
</dbReference>
<gene>
    <name evidence="12" type="ORF">GCM10025789_08090</name>
</gene>
<dbReference type="InterPro" id="IPR015500">
    <property type="entry name" value="Peptidase_S8_subtilisin-rel"/>
</dbReference>
<evidence type="ECO:0000256" key="1">
    <source>
        <dbReference type="ARBA" id="ARBA00011073"/>
    </source>
</evidence>
<dbReference type="Pfam" id="PF06280">
    <property type="entry name" value="fn3_5"/>
    <property type="match status" value="1"/>
</dbReference>
<dbReference type="Gene3D" id="3.40.50.200">
    <property type="entry name" value="Peptidase S8/S53 domain"/>
    <property type="match status" value="1"/>
</dbReference>
<evidence type="ECO:0000256" key="8">
    <source>
        <dbReference type="SAM" id="MobiDB-lite"/>
    </source>
</evidence>
<protein>
    <recommendedName>
        <fullName evidence="14">Peptidase S8/S53 domain-containing protein</fullName>
    </recommendedName>
</protein>
<evidence type="ECO:0000256" key="7">
    <source>
        <dbReference type="RuleBase" id="RU003355"/>
    </source>
</evidence>
<keyword evidence="4 6" id="KW-0378">Hydrolase</keyword>
<feature type="region of interest" description="Disordered" evidence="8">
    <location>
        <begin position="886"/>
        <end position="909"/>
    </location>
</feature>
<proteinExistence type="inferred from homology"/>
<name>A0ABP9F383_9ACTN</name>
<feature type="active site" description="Charge relay system" evidence="6">
    <location>
        <position position="180"/>
    </location>
</feature>
<dbReference type="InterPro" id="IPR010435">
    <property type="entry name" value="C5a/SBT2-like_Fn3"/>
</dbReference>
<dbReference type="PRINTS" id="PR00723">
    <property type="entry name" value="SUBTILISIN"/>
</dbReference>
<dbReference type="InterPro" id="IPR036852">
    <property type="entry name" value="Peptidase_S8/S53_dom_sf"/>
</dbReference>
<keyword evidence="5 6" id="KW-0720">Serine protease</keyword>
<keyword evidence="13" id="KW-1185">Reference proteome</keyword>
<feature type="active site" description="Charge relay system" evidence="6">
    <location>
        <position position="544"/>
    </location>
</feature>
<feature type="active site" description="Charge relay system" evidence="6">
    <location>
        <position position="242"/>
    </location>
</feature>
<evidence type="ECO:0000259" key="11">
    <source>
        <dbReference type="Pfam" id="PF06280"/>
    </source>
</evidence>
<feature type="domain" description="C5a peptidase/Subtilisin-like protease SBT2-like Fn3-like" evidence="11">
    <location>
        <begin position="629"/>
        <end position="727"/>
    </location>
</feature>
<evidence type="ECO:0000256" key="9">
    <source>
        <dbReference type="SAM" id="SignalP"/>
    </source>
</evidence>
<organism evidence="12 13">
    <name type="scientific">Tessaracoccus lubricantis</name>
    <dbReference type="NCBI Taxonomy" id="545543"/>
    <lineage>
        <taxon>Bacteria</taxon>
        <taxon>Bacillati</taxon>
        <taxon>Actinomycetota</taxon>
        <taxon>Actinomycetes</taxon>
        <taxon>Propionibacteriales</taxon>
        <taxon>Propionibacteriaceae</taxon>
        <taxon>Tessaracoccus</taxon>
    </lineage>
</organism>
<accession>A0ABP9F383</accession>
<dbReference type="SUPFAM" id="SSF52743">
    <property type="entry name" value="Subtilisin-like"/>
    <property type="match status" value="1"/>
</dbReference>
<dbReference type="InterPro" id="IPR023827">
    <property type="entry name" value="Peptidase_S8_Asp-AS"/>
</dbReference>
<dbReference type="CDD" id="cd00538">
    <property type="entry name" value="PA"/>
    <property type="match status" value="1"/>
</dbReference>
<dbReference type="PROSITE" id="PS00138">
    <property type="entry name" value="SUBTILASE_SER"/>
    <property type="match status" value="1"/>
</dbReference>
<comment type="similarity">
    <text evidence="1 6 7">Belongs to the peptidase S8 family.</text>
</comment>
<evidence type="ECO:0000256" key="6">
    <source>
        <dbReference type="PROSITE-ProRule" id="PRU01240"/>
    </source>
</evidence>
<dbReference type="Pfam" id="PF00082">
    <property type="entry name" value="Peptidase_S8"/>
    <property type="match status" value="1"/>
</dbReference>
<feature type="signal peptide" evidence="9">
    <location>
        <begin position="1"/>
        <end position="28"/>
    </location>
</feature>
<dbReference type="InterPro" id="IPR022398">
    <property type="entry name" value="Peptidase_S8_His-AS"/>
</dbReference>
<dbReference type="Gene3D" id="2.60.40.1710">
    <property type="entry name" value="Subtilisin-like superfamily"/>
    <property type="match status" value="1"/>
</dbReference>
<evidence type="ECO:0000256" key="3">
    <source>
        <dbReference type="ARBA" id="ARBA00022729"/>
    </source>
</evidence>
<dbReference type="EMBL" id="BAABLV010000013">
    <property type="protein sequence ID" value="GAA4893313.1"/>
    <property type="molecule type" value="Genomic_DNA"/>
</dbReference>
<evidence type="ECO:0000313" key="13">
    <source>
        <dbReference type="Proteomes" id="UP001501521"/>
    </source>
</evidence>
<evidence type="ECO:0000313" key="12">
    <source>
        <dbReference type="EMBL" id="GAA4893313.1"/>
    </source>
</evidence>
<dbReference type="PROSITE" id="PS00137">
    <property type="entry name" value="SUBTILASE_HIS"/>
    <property type="match status" value="1"/>
</dbReference>
<dbReference type="InterPro" id="IPR023828">
    <property type="entry name" value="Peptidase_S8_Ser-AS"/>
</dbReference>
<evidence type="ECO:0000259" key="10">
    <source>
        <dbReference type="Pfam" id="PF00082"/>
    </source>
</evidence>
<reference evidence="13" key="1">
    <citation type="journal article" date="2019" name="Int. J. Syst. Evol. Microbiol.">
        <title>The Global Catalogue of Microorganisms (GCM) 10K type strain sequencing project: providing services to taxonomists for standard genome sequencing and annotation.</title>
        <authorList>
            <consortium name="The Broad Institute Genomics Platform"/>
            <consortium name="The Broad Institute Genome Sequencing Center for Infectious Disease"/>
            <person name="Wu L."/>
            <person name="Ma J."/>
        </authorList>
    </citation>
    <scope>NUCLEOTIDE SEQUENCE [LARGE SCALE GENOMIC DNA]</scope>
    <source>
        <strain evidence="13">JCM 19125</strain>
    </source>
</reference>
<evidence type="ECO:0008006" key="14">
    <source>
        <dbReference type="Google" id="ProtNLM"/>
    </source>
</evidence>
<sequence length="1046" mass="110767">MFQQRRWLTAVIPLVVAALALSPAVSQADDGDSAPVNLGNLADYVTTPTAEVGKTWPTGEWFVEFQAQPTASGGRPTQLQRNRADFTAEARAASLPAQVERVYTRLFNGVTVRADEAQARRIAELRTVKAVHPVLAMRVPTAPPTAEDSATKPTLAMIGADRAQSVLGTTGKGVKVGIIDSGIDYAHPDLGGTGDYETTTFPTERVAYGTDLIGDDWLPYPGEDGEVTEITPDGDPMDCLGHGTHVAGTVGGAGTAAGVAPEATLGAYKVFTCNGDTTMAVVLSAMERAAADGMDVVNMSLGWPLQSSQRHPLSQAADRMVDAGVVLVVAAGNEGEMGTQTLRAPSVADKAISVASFDATSIATPEVVFTPATGDPIHSGYTLVSEAPVPTGFTGELATFSDPLQCKLDPNLAGKIAFFPGDGGCDVERRTQLALESGAVGVVLYKEYFFWDWVDSPEVPVIGILSDAGRAVLDALAKGPVTVTVPGTFIDDPNPYTPGLASVFTSWGLDAELGLKPDLAAPGGAIYSTMPLSMGGHAVMSGTSMASPHVAGAAALLLQDDPSLTADQIRTRLQNTATPAVFSFMPETGVLDAAHRQGAGLIHVDKAITQQHLVTPSKLATGQSADGPFRQTLTLTNATDAAVTWTASHDDAVTTSVAWAEGRLQDRPDFTQERAKVAFSSPTVTVPAGGSATVDVTIDAPDAAPETAIYSGYLRFTADGQSIQVPFAGMKGDYGAAPLLLGDDSSRPPFLGVLWECLEREGRQCVDLMPSFGPMDEPIPYDEWALPAIGFVLGTPASSVTLSVLEVDDAGSPIEATAQEVYTESTPWRSPDVNMAAWDGLLVDADGELVPAPHGEYALRIQVTNSDTPAKVEVWTSTAFQWLDEPLEPEEPSPQPTKRPTTAAPKPEVRDVYNTPGLHMVGGRQWFTACEPYSQTVRCRTMIMASTVTERDGRFSVTNGWVFNNLTYLPQMTRAQWGTNPLAKTGAWTAADGRKWRTECDTAATGRGGCRSYLTASVIATVRQADGSSRYEWVTKEVLNNIVRFR</sequence>
<dbReference type="InterPro" id="IPR050131">
    <property type="entry name" value="Peptidase_S8_subtilisin-like"/>
</dbReference>
<dbReference type="PROSITE" id="PS00136">
    <property type="entry name" value="SUBTILASE_ASP"/>
    <property type="match status" value="1"/>
</dbReference>